<evidence type="ECO:0000256" key="2">
    <source>
        <dbReference type="ARBA" id="ARBA00010113"/>
    </source>
</evidence>
<evidence type="ECO:0000256" key="7">
    <source>
        <dbReference type="ARBA" id="ARBA00022723"/>
    </source>
</evidence>
<dbReference type="PANTHER" id="PTHR12729">
    <property type="entry name" value="TRNA(HIS) GUANYLYLTRANSFERASE-RELATED"/>
    <property type="match status" value="1"/>
</dbReference>
<evidence type="ECO:0000256" key="9">
    <source>
        <dbReference type="ARBA" id="ARBA00022842"/>
    </source>
</evidence>
<dbReference type="AlphaFoldDB" id="D7E949"/>
<reference evidence="13 14" key="1">
    <citation type="submission" date="2010-06" db="EMBL/GenBank/DDBJ databases">
        <title>Complete sequence chromosome of Methanohalobium evestigatum Z-7303.</title>
        <authorList>
            <consortium name="US DOE Joint Genome Institute"/>
            <person name="Lucas S."/>
            <person name="Copeland A."/>
            <person name="Lapidus A."/>
            <person name="Cheng J.-F."/>
            <person name="Bruce D."/>
            <person name="Goodwin L."/>
            <person name="Pitluck S."/>
            <person name="Saunders E."/>
            <person name="Detter J.C."/>
            <person name="Han C."/>
            <person name="Tapia R."/>
            <person name="Land M."/>
            <person name="Hauser L."/>
            <person name="Kyrpides N."/>
            <person name="Mikhailova N."/>
            <person name="Sieprawska-Lupa M."/>
            <person name="Whitman W.B."/>
            <person name="Anderson I."/>
            <person name="Woyke T."/>
        </authorList>
    </citation>
    <scope>NUCLEOTIDE SEQUENCE [LARGE SCALE GENOMIC DNA]</scope>
    <source>
        <strain evidence="14">ATCC BAA-1072 / DSM 3721 / NBRC 107634 / OCM 161 / Z-7303</strain>
    </source>
</reference>
<keyword evidence="6" id="KW-0548">Nucleotidyltransferase</keyword>
<dbReference type="Pfam" id="PF14413">
    <property type="entry name" value="Thg1C"/>
    <property type="match status" value="1"/>
</dbReference>
<comment type="cofactor">
    <cofactor evidence="1">
        <name>Mg(2+)</name>
        <dbReference type="ChEBI" id="CHEBI:18420"/>
    </cofactor>
</comment>
<dbReference type="OrthoDB" id="24661at2157"/>
<feature type="domain" description="tRNAHis guanylyltransferase catalytic" evidence="11">
    <location>
        <begin position="1"/>
        <end position="118"/>
    </location>
</feature>
<keyword evidence="14" id="KW-1185">Reference proteome</keyword>
<keyword evidence="10" id="KW-0342">GTP-binding</keyword>
<dbReference type="EMBL" id="CP002069">
    <property type="protein sequence ID" value="ADI73997.1"/>
    <property type="molecule type" value="Genomic_DNA"/>
</dbReference>
<sequence>MKKREIYADLRCAPPLIVRIDGRNFKKTLSRQNLEKPYDKKFASAMTDAIELFLKKSGISPVFAYSFSDEINLFFDDITFDGRVEKLDSVIPSFLSSALTMQMDSDEPLSFDSRIVPLTYRQISEYMVWRQSEAWRNCINSYGYYTLLSEGWSENEAARHMKGLKSSDIHEMLFKRGINLAKVPQWHRRGIMVYKTKYEIEGFNPLLNQKTITTRKKIIQDWNIPLFQSEEGSAFLQEFID</sequence>
<evidence type="ECO:0000256" key="5">
    <source>
        <dbReference type="ARBA" id="ARBA00022694"/>
    </source>
</evidence>
<dbReference type="GO" id="GO:0006400">
    <property type="term" value="P:tRNA modification"/>
    <property type="evidence" value="ECO:0007669"/>
    <property type="project" value="InterPro"/>
</dbReference>
<dbReference type="Pfam" id="PF04446">
    <property type="entry name" value="Thg1"/>
    <property type="match status" value="1"/>
</dbReference>
<keyword evidence="7" id="KW-0479">Metal-binding</keyword>
<dbReference type="GO" id="GO:0005525">
    <property type="term" value="F:GTP binding"/>
    <property type="evidence" value="ECO:0007669"/>
    <property type="project" value="UniProtKB-KW"/>
</dbReference>
<evidence type="ECO:0000256" key="10">
    <source>
        <dbReference type="ARBA" id="ARBA00023134"/>
    </source>
</evidence>
<dbReference type="GO" id="GO:0008193">
    <property type="term" value="F:tRNA guanylyltransferase activity"/>
    <property type="evidence" value="ECO:0007669"/>
    <property type="project" value="UniProtKB-EC"/>
</dbReference>
<gene>
    <name evidence="13" type="ordered locus">Metev_1115</name>
</gene>
<dbReference type="GeneID" id="9346747"/>
<dbReference type="HOGENOM" id="CLU_044271_3_1_2"/>
<evidence type="ECO:0000256" key="4">
    <source>
        <dbReference type="ARBA" id="ARBA00022679"/>
    </source>
</evidence>
<dbReference type="InterPro" id="IPR025845">
    <property type="entry name" value="Thg1_C_dom"/>
</dbReference>
<evidence type="ECO:0000256" key="8">
    <source>
        <dbReference type="ARBA" id="ARBA00022741"/>
    </source>
</evidence>
<comment type="similarity">
    <text evidence="2">Belongs to the tRNA(His) guanylyltransferase family.</text>
</comment>
<evidence type="ECO:0000313" key="13">
    <source>
        <dbReference type="EMBL" id="ADI73997.1"/>
    </source>
</evidence>
<dbReference type="Gene3D" id="3.30.70.3000">
    <property type="match status" value="1"/>
</dbReference>
<dbReference type="EC" id="2.7.7.79" evidence="3"/>
<dbReference type="PANTHER" id="PTHR12729:SF6">
    <property type="entry name" value="TRNA(HIS) GUANYLYLTRANSFERASE-RELATED"/>
    <property type="match status" value="1"/>
</dbReference>
<keyword evidence="4" id="KW-0808">Transferase</keyword>
<evidence type="ECO:0000256" key="3">
    <source>
        <dbReference type="ARBA" id="ARBA00012511"/>
    </source>
</evidence>
<evidence type="ECO:0000259" key="11">
    <source>
        <dbReference type="Pfam" id="PF04446"/>
    </source>
</evidence>
<evidence type="ECO:0000256" key="6">
    <source>
        <dbReference type="ARBA" id="ARBA00022695"/>
    </source>
</evidence>
<dbReference type="InterPro" id="IPR024956">
    <property type="entry name" value="tRNAHis_GuaTrfase_cat"/>
</dbReference>
<evidence type="ECO:0000259" key="12">
    <source>
        <dbReference type="Pfam" id="PF14413"/>
    </source>
</evidence>
<dbReference type="Proteomes" id="UP000000391">
    <property type="component" value="Chromosome"/>
</dbReference>
<keyword evidence="9" id="KW-0460">Magnesium</keyword>
<keyword evidence="8" id="KW-0547">Nucleotide-binding</keyword>
<keyword evidence="5" id="KW-0819">tRNA processing</keyword>
<feature type="domain" description="Thg1 C-terminal" evidence="12">
    <location>
        <begin position="122"/>
        <end position="203"/>
    </location>
</feature>
<dbReference type="RefSeq" id="WP_013194564.1">
    <property type="nucleotide sequence ID" value="NC_014253.1"/>
</dbReference>
<organism evidence="13 14">
    <name type="scientific">Methanohalobium evestigatum (strain ATCC BAA-1072 / DSM 3721 / NBRC 107634 / OCM 161 / Z-7303)</name>
    <dbReference type="NCBI Taxonomy" id="644295"/>
    <lineage>
        <taxon>Archaea</taxon>
        <taxon>Methanobacteriati</taxon>
        <taxon>Methanobacteriota</taxon>
        <taxon>Stenosarchaea group</taxon>
        <taxon>Methanomicrobia</taxon>
        <taxon>Methanosarcinales</taxon>
        <taxon>Methanosarcinaceae</taxon>
        <taxon>Methanohalobium</taxon>
    </lineage>
</organism>
<proteinExistence type="inferred from homology"/>
<evidence type="ECO:0000313" key="14">
    <source>
        <dbReference type="Proteomes" id="UP000000391"/>
    </source>
</evidence>
<accession>D7E949</accession>
<dbReference type="STRING" id="644295.Metev_1115"/>
<dbReference type="KEGG" id="mev:Metev_1115"/>
<name>D7E949_METEZ</name>
<dbReference type="InterPro" id="IPR038469">
    <property type="entry name" value="tRNAHis_GuaTrfase_Thg1_sf"/>
</dbReference>
<protein>
    <recommendedName>
        <fullName evidence="3">tRNA(His) guanylyltransferase</fullName>
        <ecNumber evidence="3">2.7.7.79</ecNumber>
    </recommendedName>
</protein>
<dbReference type="InterPro" id="IPR007537">
    <property type="entry name" value="tRNAHis_GuaTrfase_Thg1"/>
</dbReference>
<evidence type="ECO:0000256" key="1">
    <source>
        <dbReference type="ARBA" id="ARBA00001946"/>
    </source>
</evidence>
<dbReference type="GO" id="GO:0000287">
    <property type="term" value="F:magnesium ion binding"/>
    <property type="evidence" value="ECO:0007669"/>
    <property type="project" value="InterPro"/>
</dbReference>